<dbReference type="Gene3D" id="3.40.850.10">
    <property type="entry name" value="Kinesin motor domain"/>
    <property type="match status" value="1"/>
</dbReference>
<feature type="transmembrane region" description="Helical" evidence="5">
    <location>
        <begin position="143"/>
        <end position="161"/>
    </location>
</feature>
<dbReference type="GO" id="GO:0005524">
    <property type="term" value="F:ATP binding"/>
    <property type="evidence" value="ECO:0007669"/>
    <property type="project" value="UniProtKB-UniRule"/>
</dbReference>
<dbReference type="EMBL" id="ASPP01005860">
    <property type="protein sequence ID" value="ETO29753.1"/>
    <property type="molecule type" value="Genomic_DNA"/>
</dbReference>
<evidence type="ECO:0000256" key="3">
    <source>
        <dbReference type="ARBA" id="ARBA00023175"/>
    </source>
</evidence>
<evidence type="ECO:0000259" key="6">
    <source>
        <dbReference type="PROSITE" id="PS50067"/>
    </source>
</evidence>
<dbReference type="OrthoDB" id="3176171at2759"/>
<keyword evidence="5" id="KW-0812">Transmembrane</keyword>
<comment type="similarity">
    <text evidence="4">Belongs to the TRAFAC class myosin-kinesin ATPase superfamily. Kinesin family.</text>
</comment>
<evidence type="ECO:0000313" key="7">
    <source>
        <dbReference type="EMBL" id="ETO29753.1"/>
    </source>
</evidence>
<dbReference type="InterPro" id="IPR036961">
    <property type="entry name" value="Kinesin_motor_dom_sf"/>
</dbReference>
<keyword evidence="1" id="KW-0493">Microtubule</keyword>
<feature type="binding site" evidence="4">
    <location>
        <begin position="135"/>
        <end position="142"/>
    </location>
    <ligand>
        <name>ATP</name>
        <dbReference type="ChEBI" id="CHEBI:30616"/>
    </ligand>
</feature>
<keyword evidence="4" id="KW-0067">ATP-binding</keyword>
<evidence type="ECO:0000313" key="8">
    <source>
        <dbReference type="Proteomes" id="UP000023152"/>
    </source>
</evidence>
<accession>X6NV33</accession>
<keyword evidence="5" id="KW-1133">Transmembrane helix</keyword>
<dbReference type="InterPro" id="IPR027640">
    <property type="entry name" value="Kinesin-like_fam"/>
</dbReference>
<organism evidence="7 8">
    <name type="scientific">Reticulomyxa filosa</name>
    <dbReference type="NCBI Taxonomy" id="46433"/>
    <lineage>
        <taxon>Eukaryota</taxon>
        <taxon>Sar</taxon>
        <taxon>Rhizaria</taxon>
        <taxon>Retaria</taxon>
        <taxon>Foraminifera</taxon>
        <taxon>Monothalamids</taxon>
        <taxon>Reticulomyxidae</taxon>
        <taxon>Reticulomyxa</taxon>
    </lineage>
</organism>
<dbReference type="GO" id="GO:0005874">
    <property type="term" value="C:microtubule"/>
    <property type="evidence" value="ECO:0007669"/>
    <property type="project" value="UniProtKB-KW"/>
</dbReference>
<dbReference type="PROSITE" id="PS50067">
    <property type="entry name" value="KINESIN_MOTOR_2"/>
    <property type="match status" value="1"/>
</dbReference>
<evidence type="ECO:0000256" key="1">
    <source>
        <dbReference type="ARBA" id="ARBA00022701"/>
    </source>
</evidence>
<name>X6NV33_RETFI</name>
<dbReference type="PANTHER" id="PTHR47968:SF36">
    <property type="entry name" value="KINESIN HEAVY CHAIN ISOFORM X1"/>
    <property type="match status" value="1"/>
</dbReference>
<evidence type="ECO:0000256" key="5">
    <source>
        <dbReference type="SAM" id="Phobius"/>
    </source>
</evidence>
<proteinExistence type="inferred from homology"/>
<protein>
    <recommendedName>
        <fullName evidence="6">Kinesin motor domain-containing protein</fullName>
    </recommendedName>
</protein>
<dbReference type="InterPro" id="IPR001752">
    <property type="entry name" value="Kinesin_motor_dom"/>
</dbReference>
<feature type="domain" description="Kinesin motor" evidence="6">
    <location>
        <begin position="37"/>
        <end position="177"/>
    </location>
</feature>
<evidence type="ECO:0000256" key="4">
    <source>
        <dbReference type="PROSITE-ProRule" id="PRU00283"/>
    </source>
</evidence>
<dbReference type="GO" id="GO:0008017">
    <property type="term" value="F:microtubule binding"/>
    <property type="evidence" value="ECO:0007669"/>
    <property type="project" value="InterPro"/>
</dbReference>
<keyword evidence="5" id="KW-0472">Membrane</keyword>
<gene>
    <name evidence="7" type="ORF">RFI_07367</name>
</gene>
<comment type="caution">
    <text evidence="7">The sequence shown here is derived from an EMBL/GenBank/DDBJ whole genome shotgun (WGS) entry which is preliminary data.</text>
</comment>
<keyword evidence="4" id="KW-0547">Nucleotide-binding</keyword>
<dbReference type="GO" id="GO:0007018">
    <property type="term" value="P:microtubule-based movement"/>
    <property type="evidence" value="ECO:0007669"/>
    <property type="project" value="InterPro"/>
</dbReference>
<keyword evidence="3 4" id="KW-0505">Motor protein</keyword>
<dbReference type="AlphaFoldDB" id="X6NV33"/>
<evidence type="ECO:0000256" key="2">
    <source>
        <dbReference type="ARBA" id="ARBA00023054"/>
    </source>
</evidence>
<dbReference type="GO" id="GO:0003777">
    <property type="term" value="F:microtubule motor activity"/>
    <property type="evidence" value="ECO:0007669"/>
    <property type="project" value="InterPro"/>
</dbReference>
<dbReference type="Pfam" id="PF00225">
    <property type="entry name" value="Kinesin"/>
    <property type="match status" value="1"/>
</dbReference>
<dbReference type="Proteomes" id="UP000023152">
    <property type="component" value="Unassembled WGS sequence"/>
</dbReference>
<dbReference type="InterPro" id="IPR027417">
    <property type="entry name" value="P-loop_NTPase"/>
</dbReference>
<dbReference type="PANTHER" id="PTHR47968">
    <property type="entry name" value="CENTROMERE PROTEIN E"/>
    <property type="match status" value="1"/>
</dbReference>
<sequence length="177" mass="20544">MLATTIFFDVVVFQKKKKKNDPEKNSIYFVNWQEMENIRVVCRFRPIIEVEKNFDKKDKSVSGEVKPPTYVSETTVLLERPESGKRDNQKQNIYQCDLDFILPEQSQQGHSFHVVGRPMVDSCLDGFNGTIFAYGQTGSGKTFTVYFICFFFFFLILFSNIKNLDESGSFEHCPQTE</sequence>
<keyword evidence="8" id="KW-1185">Reference proteome</keyword>
<keyword evidence="2" id="KW-0175">Coiled coil</keyword>
<dbReference type="SUPFAM" id="SSF52540">
    <property type="entry name" value="P-loop containing nucleoside triphosphate hydrolases"/>
    <property type="match status" value="1"/>
</dbReference>
<reference evidence="7 8" key="1">
    <citation type="journal article" date="2013" name="Curr. Biol.">
        <title>The Genome of the Foraminiferan Reticulomyxa filosa.</title>
        <authorList>
            <person name="Glockner G."/>
            <person name="Hulsmann N."/>
            <person name="Schleicher M."/>
            <person name="Noegel A.A."/>
            <person name="Eichinger L."/>
            <person name="Gallinger C."/>
            <person name="Pawlowski J."/>
            <person name="Sierra R."/>
            <person name="Euteneuer U."/>
            <person name="Pillet L."/>
            <person name="Moustafa A."/>
            <person name="Platzer M."/>
            <person name="Groth M."/>
            <person name="Szafranski K."/>
            <person name="Schliwa M."/>
        </authorList>
    </citation>
    <scope>NUCLEOTIDE SEQUENCE [LARGE SCALE GENOMIC DNA]</scope>
</reference>